<evidence type="ECO:0000313" key="1">
    <source>
        <dbReference type="EMBL" id="KAG8658131.1"/>
    </source>
</evidence>
<comment type="caution">
    <text evidence="1">The sequence shown here is derived from an EMBL/GenBank/DDBJ whole genome shotgun (WGS) entry which is preliminary data.</text>
</comment>
<reference evidence="2" key="1">
    <citation type="journal article" date="2016" name="Nat. Biotechnol.">
        <title>Sequencing wild and cultivated cassava and related species reveals extensive interspecific hybridization and genetic diversity.</title>
        <authorList>
            <person name="Bredeson J.V."/>
            <person name="Lyons J.B."/>
            <person name="Prochnik S.E."/>
            <person name="Wu G.A."/>
            <person name="Ha C.M."/>
            <person name="Edsinger-Gonzales E."/>
            <person name="Grimwood J."/>
            <person name="Schmutz J."/>
            <person name="Rabbi I.Y."/>
            <person name="Egesi C."/>
            <person name="Nauluvula P."/>
            <person name="Lebot V."/>
            <person name="Ndunguru J."/>
            <person name="Mkamilo G."/>
            <person name="Bart R.S."/>
            <person name="Setter T.L."/>
            <person name="Gleadow R.M."/>
            <person name="Kulakow P."/>
            <person name="Ferguson M.E."/>
            <person name="Rounsley S."/>
            <person name="Rokhsar D.S."/>
        </authorList>
    </citation>
    <scope>NUCLEOTIDE SEQUENCE [LARGE SCALE GENOMIC DNA]</scope>
    <source>
        <strain evidence="2">cv. AM560-2</strain>
    </source>
</reference>
<proteinExistence type="predicted"/>
<sequence>MPRLKGLSSLFRSSVKPKAKAKAKAAAATATATATVKNSTAMDAALKQYVSSLDISSPSISHSVGKSSVKYPNPPPDPINAHASLAVRTVLPMLKAEGPVLGSEKETKQLAEGISSILRDNDSHETSSKKSSEKQLEIPWIPNFYNEVRSEQRKEVSRKRKHIWVFKSTQVNRFDRLVKMCAQTLGVQATIDAFGKLGRENGLKEYNALIKICIGKARESDNEDVMLEYISRAFQLMKLMKEQGFQLENETYGPFLMYIVDMGMVQEFDFFCKFIKEDNPSSLGRLGYYEMLLHIRVDNKEKIQELCNYISVNDLNEPISLQENYLLALCETDQKNELLQLSEIIDITKVSSLGNAVSIFKSLGRLLLESLAEKFLLEFKECDYGIEHISTLIFSYATSIPNLAVEDIILKFKSMHTELEVAPTLKSYEKLLIFCCDLRKVYAALDLVDQICREGLTLSIDMLNSILLASDAVFEFNLGQRIYSLICQHNLIPNSETFRSMISLRAKMKDFGGAYDLLNDVKKLKLTPTASMYNAIMVAYFREKNINGALTVLKEMERAEVRPDSQTYSYLIANCDSEDQIIKYYEELKVAGISVSKQIFMALINSYATCGQFEKAKLVLLEKGIPIKNLNEIKSVLVSALASHGQLCDALDLYEEIKEAGKYLEPKSVICLIDHLQSEDEISRLLQLLEELQDPDYWVDGCYRVILYCIRNKHTSSAVNLLKQLKDRFSNDEVAMQVLFDEVFSLFAETEPSQLHIGLELLQALKNELCVTPSRKSLDFLLSACGRAKDLRNSNLIWKEYKAAGYPYNVASYLRMYQALLASGDSKSAKLMLANIPKDDLHVYVIIEACQKAYNRSKSAKGKNKKNKSKKTQKKEPKVK</sequence>
<keyword evidence="2" id="KW-1185">Reference proteome</keyword>
<accession>A0ACB7I198</accession>
<evidence type="ECO:0000313" key="2">
    <source>
        <dbReference type="Proteomes" id="UP000091857"/>
    </source>
</evidence>
<gene>
    <name evidence="1" type="ORF">MANES_03G122901v8</name>
</gene>
<organism evidence="1 2">
    <name type="scientific">Manihot esculenta</name>
    <name type="common">Cassava</name>
    <name type="synonym">Jatropha manihot</name>
    <dbReference type="NCBI Taxonomy" id="3983"/>
    <lineage>
        <taxon>Eukaryota</taxon>
        <taxon>Viridiplantae</taxon>
        <taxon>Streptophyta</taxon>
        <taxon>Embryophyta</taxon>
        <taxon>Tracheophyta</taxon>
        <taxon>Spermatophyta</taxon>
        <taxon>Magnoliopsida</taxon>
        <taxon>eudicotyledons</taxon>
        <taxon>Gunneridae</taxon>
        <taxon>Pentapetalae</taxon>
        <taxon>rosids</taxon>
        <taxon>fabids</taxon>
        <taxon>Malpighiales</taxon>
        <taxon>Euphorbiaceae</taxon>
        <taxon>Crotonoideae</taxon>
        <taxon>Manihoteae</taxon>
        <taxon>Manihot</taxon>
    </lineage>
</organism>
<protein>
    <submittedName>
        <fullName evidence="1">Uncharacterized protein</fullName>
    </submittedName>
</protein>
<dbReference type="Proteomes" id="UP000091857">
    <property type="component" value="Chromosome 3"/>
</dbReference>
<dbReference type="EMBL" id="CM004389">
    <property type="protein sequence ID" value="KAG8658131.1"/>
    <property type="molecule type" value="Genomic_DNA"/>
</dbReference>
<name>A0ACB7I198_MANES</name>